<keyword evidence="2" id="KW-1003">Cell membrane</keyword>
<dbReference type="EMBL" id="JACFYJ010000240">
    <property type="protein sequence ID" value="MEI6003487.1"/>
    <property type="molecule type" value="Genomic_DNA"/>
</dbReference>
<evidence type="ECO:0000313" key="7">
    <source>
        <dbReference type="EMBL" id="MEI6003487.1"/>
    </source>
</evidence>
<evidence type="ECO:0000256" key="3">
    <source>
        <dbReference type="ARBA" id="ARBA00022692"/>
    </source>
</evidence>
<evidence type="ECO:0000256" key="2">
    <source>
        <dbReference type="ARBA" id="ARBA00022475"/>
    </source>
</evidence>
<feature type="transmembrane region" description="Helical" evidence="6">
    <location>
        <begin position="82"/>
        <end position="107"/>
    </location>
</feature>
<feature type="transmembrane region" description="Helical" evidence="6">
    <location>
        <begin position="127"/>
        <end position="150"/>
    </location>
</feature>
<name>A0ABU8J6X3_9BURK</name>
<feature type="transmembrane region" description="Helical" evidence="6">
    <location>
        <begin position="223"/>
        <end position="241"/>
    </location>
</feature>
<feature type="transmembrane region" description="Helical" evidence="6">
    <location>
        <begin position="185"/>
        <end position="211"/>
    </location>
</feature>
<sequence length="286" mass="31161">MDKCILRNVAINLIGLVLPTFVSLVTVPSYIRLLGVERYGVISLVWTLIGYFSILDLGMSMAAQNHISKARASNDATACEQVFWSATWLNLATGIVGGLVIYFGAALYTAYFSKVSPQLQHEVYMALPWLAVAIPLANVSWVFAGAINGAERFGVYNTNQTLGTFLFQLLPLAAAWVMGPTLQNVLAAAVVARIILAFLHGRSALIVLGIGRIQLPQLTIAKELFRLGGWMLIASITGMVAESLDRVMLGTSLGARFVTYYTVPQNLVTRLNIVPTALQRTLFPRL</sequence>
<protein>
    <submittedName>
        <fullName evidence="7">Oligosaccharide flippase family protein</fullName>
    </submittedName>
</protein>
<feature type="non-terminal residue" evidence="7">
    <location>
        <position position="286"/>
    </location>
</feature>
<dbReference type="PANTHER" id="PTHR30250">
    <property type="entry name" value="PST FAMILY PREDICTED COLANIC ACID TRANSPORTER"/>
    <property type="match status" value="1"/>
</dbReference>
<evidence type="ECO:0000256" key="4">
    <source>
        <dbReference type="ARBA" id="ARBA00022989"/>
    </source>
</evidence>
<dbReference type="RefSeq" id="WP_336603009.1">
    <property type="nucleotide sequence ID" value="NZ_JACFYJ010000240.1"/>
</dbReference>
<accession>A0ABU8J6X3</accession>
<organism evidence="7 8">
    <name type="scientific">Paraburkholderia bengalensis</name>
    <dbReference type="NCBI Taxonomy" id="2747562"/>
    <lineage>
        <taxon>Bacteria</taxon>
        <taxon>Pseudomonadati</taxon>
        <taxon>Pseudomonadota</taxon>
        <taxon>Betaproteobacteria</taxon>
        <taxon>Burkholderiales</taxon>
        <taxon>Burkholderiaceae</taxon>
        <taxon>Paraburkholderia</taxon>
    </lineage>
</organism>
<dbReference type="InterPro" id="IPR050833">
    <property type="entry name" value="Poly_Biosynth_Transport"/>
</dbReference>
<keyword evidence="3 6" id="KW-0812">Transmembrane</keyword>
<evidence type="ECO:0000313" key="8">
    <source>
        <dbReference type="Proteomes" id="UP001386437"/>
    </source>
</evidence>
<keyword evidence="8" id="KW-1185">Reference proteome</keyword>
<keyword evidence="4 6" id="KW-1133">Transmembrane helix</keyword>
<proteinExistence type="predicted"/>
<evidence type="ECO:0000256" key="5">
    <source>
        <dbReference type="ARBA" id="ARBA00023136"/>
    </source>
</evidence>
<evidence type="ECO:0000256" key="6">
    <source>
        <dbReference type="SAM" id="Phobius"/>
    </source>
</evidence>
<dbReference type="PANTHER" id="PTHR30250:SF26">
    <property type="entry name" value="PSMA PROTEIN"/>
    <property type="match status" value="1"/>
</dbReference>
<comment type="caution">
    <text evidence="7">The sequence shown here is derived from an EMBL/GenBank/DDBJ whole genome shotgun (WGS) entry which is preliminary data.</text>
</comment>
<dbReference type="InterPro" id="IPR002797">
    <property type="entry name" value="Polysacc_synth"/>
</dbReference>
<comment type="subcellular location">
    <subcellularLocation>
        <location evidence="1">Cell membrane</location>
        <topology evidence="1">Multi-pass membrane protein</topology>
    </subcellularLocation>
</comment>
<feature type="transmembrane region" description="Helical" evidence="6">
    <location>
        <begin position="9"/>
        <end position="31"/>
    </location>
</feature>
<dbReference type="Proteomes" id="UP001386437">
    <property type="component" value="Unassembled WGS sequence"/>
</dbReference>
<feature type="transmembrane region" description="Helical" evidence="6">
    <location>
        <begin position="43"/>
        <end position="62"/>
    </location>
</feature>
<gene>
    <name evidence="7" type="ORF">H3V53_42440</name>
</gene>
<reference evidence="7 8" key="1">
    <citation type="journal article" date="2022" name="Arch. Microbiol.">
        <title>Paraburkholderia bengalensis sp. nov. isolated from roots of Oryza sativa, IR64.</title>
        <authorList>
            <person name="Nag P."/>
            <person name="Mondal N."/>
            <person name="Sarkar J."/>
            <person name="Das S."/>
        </authorList>
    </citation>
    <scope>NUCLEOTIDE SEQUENCE [LARGE SCALE GENOMIC DNA]</scope>
    <source>
        <strain evidence="7 8">IR64_4_BI</strain>
    </source>
</reference>
<keyword evidence="5 6" id="KW-0472">Membrane</keyword>
<dbReference type="Pfam" id="PF01943">
    <property type="entry name" value="Polysacc_synt"/>
    <property type="match status" value="1"/>
</dbReference>
<evidence type="ECO:0000256" key="1">
    <source>
        <dbReference type="ARBA" id="ARBA00004651"/>
    </source>
</evidence>
<feature type="transmembrane region" description="Helical" evidence="6">
    <location>
        <begin position="162"/>
        <end position="179"/>
    </location>
</feature>